<accession>A0A8S4QXB0</accession>
<dbReference type="Pfam" id="PF00078">
    <property type="entry name" value="RVT_1"/>
    <property type="match status" value="1"/>
</dbReference>
<gene>
    <name evidence="3" type="primary">jg1406</name>
    <name evidence="3" type="ORF">PAEG_LOCUS7417</name>
</gene>
<dbReference type="EMBL" id="CAKXAJ010021896">
    <property type="protein sequence ID" value="CAH2226722.1"/>
    <property type="molecule type" value="Genomic_DNA"/>
</dbReference>
<feature type="region of interest" description="Disordered" evidence="1">
    <location>
        <begin position="34"/>
        <end position="63"/>
    </location>
</feature>
<dbReference type="SUPFAM" id="SSF56672">
    <property type="entry name" value="DNA/RNA polymerases"/>
    <property type="match status" value="1"/>
</dbReference>
<dbReference type="PANTHER" id="PTHR36688">
    <property type="entry name" value="ENDO/EXONUCLEASE/PHOSPHATASE DOMAIN-CONTAINING PROTEIN"/>
    <property type="match status" value="1"/>
</dbReference>
<feature type="compositionally biased region" description="Basic and acidic residues" evidence="1">
    <location>
        <begin position="318"/>
        <end position="331"/>
    </location>
</feature>
<feature type="domain" description="Reverse transcriptase" evidence="2">
    <location>
        <begin position="805"/>
        <end position="1060"/>
    </location>
</feature>
<organism evidence="3 4">
    <name type="scientific">Pararge aegeria aegeria</name>
    <dbReference type="NCBI Taxonomy" id="348720"/>
    <lineage>
        <taxon>Eukaryota</taxon>
        <taxon>Metazoa</taxon>
        <taxon>Ecdysozoa</taxon>
        <taxon>Arthropoda</taxon>
        <taxon>Hexapoda</taxon>
        <taxon>Insecta</taxon>
        <taxon>Pterygota</taxon>
        <taxon>Neoptera</taxon>
        <taxon>Endopterygota</taxon>
        <taxon>Lepidoptera</taxon>
        <taxon>Glossata</taxon>
        <taxon>Ditrysia</taxon>
        <taxon>Papilionoidea</taxon>
        <taxon>Nymphalidae</taxon>
        <taxon>Satyrinae</taxon>
        <taxon>Satyrini</taxon>
        <taxon>Parargina</taxon>
        <taxon>Pararge</taxon>
    </lineage>
</organism>
<dbReference type="InterPro" id="IPR052560">
    <property type="entry name" value="RdDP_mobile_element"/>
</dbReference>
<evidence type="ECO:0000259" key="2">
    <source>
        <dbReference type="PROSITE" id="PS50878"/>
    </source>
</evidence>
<dbReference type="PROSITE" id="PS50878">
    <property type="entry name" value="RT_POL"/>
    <property type="match status" value="1"/>
</dbReference>
<dbReference type="AlphaFoldDB" id="A0A8S4QXB0"/>
<dbReference type="Pfam" id="PF14529">
    <property type="entry name" value="Exo_endo_phos_2"/>
    <property type="match status" value="1"/>
</dbReference>
<dbReference type="Gene3D" id="3.60.10.10">
    <property type="entry name" value="Endonuclease/exonuclease/phosphatase"/>
    <property type="match status" value="1"/>
</dbReference>
<name>A0A8S4QXB0_9NEOP</name>
<dbReference type="InterPro" id="IPR000477">
    <property type="entry name" value="RT_dom"/>
</dbReference>
<evidence type="ECO:0000313" key="3">
    <source>
        <dbReference type="EMBL" id="CAH2226722.1"/>
    </source>
</evidence>
<dbReference type="OrthoDB" id="421040at2759"/>
<feature type="region of interest" description="Disordered" evidence="1">
    <location>
        <begin position="358"/>
        <end position="382"/>
    </location>
</feature>
<dbReference type="Proteomes" id="UP000838756">
    <property type="component" value="Unassembled WGS sequence"/>
</dbReference>
<dbReference type="SUPFAM" id="SSF56219">
    <property type="entry name" value="DNase I-like"/>
    <property type="match status" value="1"/>
</dbReference>
<dbReference type="PANTHER" id="PTHR36688:SF2">
    <property type="entry name" value="ENDONUCLEASE_EXONUCLEASE_PHOSPHATASE DOMAIN-CONTAINING PROTEIN"/>
    <property type="match status" value="1"/>
</dbReference>
<dbReference type="CDD" id="cd01650">
    <property type="entry name" value="RT_nLTR_like"/>
    <property type="match status" value="1"/>
</dbReference>
<evidence type="ECO:0000313" key="4">
    <source>
        <dbReference type="Proteomes" id="UP000838756"/>
    </source>
</evidence>
<dbReference type="InterPro" id="IPR005135">
    <property type="entry name" value="Endo/exonuclease/phosphatase"/>
</dbReference>
<proteinExistence type="predicted"/>
<feature type="non-terminal residue" evidence="3">
    <location>
        <position position="1069"/>
    </location>
</feature>
<feature type="non-terminal residue" evidence="3">
    <location>
        <position position="1"/>
    </location>
</feature>
<feature type="compositionally biased region" description="Polar residues" evidence="1">
    <location>
        <begin position="35"/>
        <end position="46"/>
    </location>
</feature>
<evidence type="ECO:0000256" key="1">
    <source>
        <dbReference type="SAM" id="MobiDB-lite"/>
    </source>
</evidence>
<sequence>MDETSIRNEDEFSNRSISPMSEHEFRMIEIDQIVEPTQSQNMNQSGAEGYKRPRDDEENEEELQWETVTKKKEKRYKPSGIIELYISCNDKLPKQFAFAKLLKLYEITDVVKVKYINPYKIRIDLNNELMTDRLETCKEFIEKGWKFQRAMEQTYSYGVLKNVDLELPDQEILESITCPAPAKLASVYRLQWRSEKEWLPSESVRLCFQGTYLPGFVYVDGLKIKIDPYIFPVSQCSRCWKLGHTAKKCTGNKIVCPKCSGNHPNCDTQIFTCVNCSGSHISLSKMCPKYLKEKRLRELMAEFNCTYRKAMTMYVEPEKTEQKRAEEKQKYEPPPPTSTAENSFPSNERSFADILRNKPAPQSSSKKPSKKQSFGKQADNSDETWFEPGSLFSISGYKTYRKDRDDAYGGVAIIIHNSITSYMITDTSQDFNNPGIEYIAVKIGNCSDIENIVSLYCPPAVRTTHSDWERILSKFHKRSLLLGDFNGHHPNWSSKLDYRGSQIFDSLVDSTYITLNEGEPTRIRLSNGELKQSSPDISLASSDIAFSFKWSVLNETLGSDHRIIKIQTKIRCENNPSLKRNYKKADWTSYKSYLDNVFCNLVIPIDLQDAYNTFLKHLNIAADAYIPYSKINNDPAGKFVPKSYWNQNLSQLVAERRLALAQFRRNPTPNNLELWQKKVRITQKSIREAQFQNWHLFCSSLGYTTSQSDLYHKLNWIKGYKSKLHIANDKLNIFLNNLAPHSVPPDDPIFLTCRSSIEVEISIQELEKTLIRSKDTSPGCDNVCYSMLKFLPENGKLLLLSLFNKFLDTGFVPKQWRDVKIVPIPKPGRDLNCLSSLRPISLISCICKSFHSILMQRLEWFVESNNMLSTKTTGFRKCRSTLDNLSSLVLSIQLGFSKKKLTIASFIDIDNAYNNVDIKRLVCIMNDLGIGTKMCKYIYTFLKERNLIIIAEGGTICRTTRRGLAQGDPLSPILFNVATVKVCQNINNVSISQYADDFALFCTCKHITEGTRSLQVALNMLSDLLGNIGLEISSSKSKVCVFRPGHSQDIVDLKIAGESLQNVNNVKYL</sequence>
<protein>
    <submittedName>
        <fullName evidence="3">Jg1406 protein</fullName>
    </submittedName>
</protein>
<keyword evidence="4" id="KW-1185">Reference proteome</keyword>
<dbReference type="GO" id="GO:0071897">
    <property type="term" value="P:DNA biosynthetic process"/>
    <property type="evidence" value="ECO:0007669"/>
    <property type="project" value="UniProtKB-ARBA"/>
</dbReference>
<dbReference type="InterPro" id="IPR043502">
    <property type="entry name" value="DNA/RNA_pol_sf"/>
</dbReference>
<reference evidence="3" key="1">
    <citation type="submission" date="2022-03" db="EMBL/GenBank/DDBJ databases">
        <authorList>
            <person name="Lindestad O."/>
        </authorList>
    </citation>
    <scope>NUCLEOTIDE SEQUENCE</scope>
</reference>
<dbReference type="InterPro" id="IPR036691">
    <property type="entry name" value="Endo/exonu/phosph_ase_sf"/>
</dbReference>
<dbReference type="GO" id="GO:0003824">
    <property type="term" value="F:catalytic activity"/>
    <property type="evidence" value="ECO:0007669"/>
    <property type="project" value="InterPro"/>
</dbReference>
<comment type="caution">
    <text evidence="3">The sequence shown here is derived from an EMBL/GenBank/DDBJ whole genome shotgun (WGS) entry which is preliminary data.</text>
</comment>
<feature type="region of interest" description="Disordered" evidence="1">
    <location>
        <begin position="318"/>
        <end position="346"/>
    </location>
</feature>